<proteinExistence type="predicted"/>
<dbReference type="InterPro" id="IPR043129">
    <property type="entry name" value="ATPase_NBD"/>
</dbReference>
<keyword evidence="2" id="KW-1185">Reference proteome</keyword>
<dbReference type="EMBL" id="JAPFFF010000008">
    <property type="protein sequence ID" value="KAK8883858.1"/>
    <property type="molecule type" value="Genomic_DNA"/>
</dbReference>
<dbReference type="Proteomes" id="UP001470230">
    <property type="component" value="Unassembled WGS sequence"/>
</dbReference>
<protein>
    <recommendedName>
        <fullName evidence="3">Actin</fullName>
    </recommendedName>
</protein>
<evidence type="ECO:0000313" key="2">
    <source>
        <dbReference type="Proteomes" id="UP001470230"/>
    </source>
</evidence>
<comment type="caution">
    <text evidence="1">The sequence shown here is derived from an EMBL/GenBank/DDBJ whole genome shotgun (WGS) entry which is preliminary data.</text>
</comment>
<dbReference type="Gene3D" id="3.30.420.40">
    <property type="match status" value="1"/>
</dbReference>
<dbReference type="InterPro" id="IPR004000">
    <property type="entry name" value="Actin"/>
</dbReference>
<evidence type="ECO:0008006" key="3">
    <source>
        <dbReference type="Google" id="ProtNLM"/>
    </source>
</evidence>
<organism evidence="1 2">
    <name type="scientific">Tritrichomonas musculus</name>
    <dbReference type="NCBI Taxonomy" id="1915356"/>
    <lineage>
        <taxon>Eukaryota</taxon>
        <taxon>Metamonada</taxon>
        <taxon>Parabasalia</taxon>
        <taxon>Tritrichomonadida</taxon>
        <taxon>Tritrichomonadidae</taxon>
        <taxon>Tritrichomonas</taxon>
    </lineage>
</organism>
<accession>A0ABR2JZ08</accession>
<evidence type="ECO:0000313" key="1">
    <source>
        <dbReference type="EMBL" id="KAK8883858.1"/>
    </source>
</evidence>
<dbReference type="Pfam" id="PF00022">
    <property type="entry name" value="Actin"/>
    <property type="match status" value="1"/>
</dbReference>
<name>A0ABR2JZ08_9EUKA</name>
<dbReference type="PANTHER" id="PTHR11937">
    <property type="entry name" value="ACTIN"/>
    <property type="match status" value="1"/>
</dbReference>
<dbReference type="SUPFAM" id="SSF53067">
    <property type="entry name" value="Actin-like ATPase domain"/>
    <property type="match status" value="1"/>
</dbReference>
<gene>
    <name evidence="1" type="ORF">M9Y10_042958</name>
</gene>
<sequence length="120" mass="13635">MCAELLFKPQNDGLNFEGIEKVIFNSIMKCKPEIQKELFFNIVLSGGTSKLRGLKERIQKEIVNLQDNGDANVITNPYTNFFAWKGASKFASLSTSTQKYIFHDEYNDSGSNIVNIKCTW</sequence>
<reference evidence="1 2" key="1">
    <citation type="submission" date="2024-04" db="EMBL/GenBank/DDBJ databases">
        <title>Tritrichomonas musculus Genome.</title>
        <authorList>
            <person name="Alves-Ferreira E."/>
            <person name="Grigg M."/>
            <person name="Lorenzi H."/>
            <person name="Galac M."/>
        </authorList>
    </citation>
    <scope>NUCLEOTIDE SEQUENCE [LARGE SCALE GENOMIC DNA]</scope>
    <source>
        <strain evidence="1 2">EAF2021</strain>
    </source>
</reference>